<comment type="caution">
    <text evidence="1">The sequence shown here is derived from an EMBL/GenBank/DDBJ whole genome shotgun (WGS) entry which is preliminary data.</text>
</comment>
<reference evidence="1 2" key="1">
    <citation type="journal article" date="2024" name="J Genomics">
        <title>Draft genome sequencing and assembly of Favolaschia claudopus CIRM-BRFM 2984 isolated from oak limbs.</title>
        <authorList>
            <person name="Navarro D."/>
            <person name="Drula E."/>
            <person name="Chaduli D."/>
            <person name="Cazenave R."/>
            <person name="Ahrendt S."/>
            <person name="Wang J."/>
            <person name="Lipzen A."/>
            <person name="Daum C."/>
            <person name="Barry K."/>
            <person name="Grigoriev I.V."/>
            <person name="Favel A."/>
            <person name="Rosso M.N."/>
            <person name="Martin F."/>
        </authorList>
    </citation>
    <scope>NUCLEOTIDE SEQUENCE [LARGE SCALE GENOMIC DNA]</scope>
    <source>
        <strain evidence="1 2">CIRM-BRFM 2984</strain>
    </source>
</reference>
<evidence type="ECO:0000313" key="2">
    <source>
        <dbReference type="Proteomes" id="UP001362999"/>
    </source>
</evidence>
<dbReference type="AlphaFoldDB" id="A0AAW0DFJ3"/>
<name>A0AAW0DFJ3_9AGAR</name>
<evidence type="ECO:0000313" key="1">
    <source>
        <dbReference type="EMBL" id="KAK7050325.1"/>
    </source>
</evidence>
<accession>A0AAW0DFJ3</accession>
<dbReference type="Proteomes" id="UP001362999">
    <property type="component" value="Unassembled WGS sequence"/>
</dbReference>
<sequence>MLTASPRAHRRTQVLTRSIGDSAPCSVSVPTPESRKSERNWKLPCFWLVLRVGLPFSPTFNSPRNASKCLLSLRARSQAPLTPPLQAARLLSSILGPLFQGRHAAPLRVSFRSFRIGPENDDCLRTIILLGRVSVSDLNLCLGLKEEEKIVLHTLVTSDRTSAPTTPNPISEPQLPLPLVRSSHIEAAQHKFRVAVTYHES</sequence>
<gene>
    <name evidence="1" type="ORF">R3P38DRAFT_1745592</name>
</gene>
<organism evidence="1 2">
    <name type="scientific">Favolaschia claudopus</name>
    <dbReference type="NCBI Taxonomy" id="2862362"/>
    <lineage>
        <taxon>Eukaryota</taxon>
        <taxon>Fungi</taxon>
        <taxon>Dikarya</taxon>
        <taxon>Basidiomycota</taxon>
        <taxon>Agaricomycotina</taxon>
        <taxon>Agaricomycetes</taxon>
        <taxon>Agaricomycetidae</taxon>
        <taxon>Agaricales</taxon>
        <taxon>Marasmiineae</taxon>
        <taxon>Mycenaceae</taxon>
        <taxon>Favolaschia</taxon>
    </lineage>
</organism>
<dbReference type="EMBL" id="JAWWNJ010000008">
    <property type="protein sequence ID" value="KAK7050325.1"/>
    <property type="molecule type" value="Genomic_DNA"/>
</dbReference>
<protein>
    <submittedName>
        <fullName evidence="1">Uncharacterized protein</fullName>
    </submittedName>
</protein>
<keyword evidence="2" id="KW-1185">Reference proteome</keyword>
<proteinExistence type="predicted"/>